<dbReference type="Pfam" id="PF10405">
    <property type="entry name" value="BHD_3"/>
    <property type="match status" value="1"/>
</dbReference>
<feature type="compositionally biased region" description="Acidic residues" evidence="6">
    <location>
        <begin position="909"/>
        <end position="929"/>
    </location>
</feature>
<comment type="subcellular location">
    <subcellularLocation>
        <location evidence="1">Nucleus</location>
    </subcellularLocation>
</comment>
<evidence type="ECO:0000313" key="11">
    <source>
        <dbReference type="Proteomes" id="UP000018144"/>
    </source>
</evidence>
<sequence>MPPKRKATASTPASTKPSKRAKPTAAATPATTKRTRKQDSPPPGKASLSKKPPAKKATPAKKPITKKPLTKVEHQDAEEDDTTPRPRKRLVIPGYRDTTSESSLSSPEPDPNPAAANGTNNDDDDDDEETWEDVVAPLVPAVTPSAAIPAIPEGELQLTLNAPVVAVPLPGKKKGASLEERRIRVLTHCIHVSYLLYHGRVRNEWCNDPEVQGLLLSQVTAGIIKDHERMTEKLAEKEKEKRRRLKKEAKGKGKGKKEAEEEDGLGGLENTTDPILGPLGTVLHWWRKKFEVTAPGLRKLGYKSNQRLKAEGVAAAEEGNAYTFHWGIGRKTVFARRGETVKGIQGFREAAEKCAGSRDVGAQLLTALLRALGYEARLVFSLQPLGFGFTVVEEASEDSPSKTPITAVNKKKEKTPVPKKGKREPKDVSSDSELSELSEDEGGFLKTPTTKPKGQDSYDADLPHPIFWTEIISPHSQQIIALTAFPSVLIGSTPEVLAKFHPRGTAATKAKQIMAYTISYSSDLSAKDVTARYLPSRKNPFRLPPQQVPYSDIMFDWFPSALQPYLKPNGEWTAADFKEASELERPEEEEKPQHNTTSISGFKNHPDLILERHLKREEAIRPGCEHVQTFTTGKGAKQVSEKVYRRSDVVACKTVENWYREGRVLIPGAQALKQVKRRAVTLTRKREIEEKTRAGEESLQGLYSLDQTQLYDPPPIEDGVIPKNGFGNIDLYVPTMLPPGAVHIPLKGTARVAKKLGINYAEAVVGFEFRQQRAVPEIQGIVVAEENEELVRDAWRQEEQERRRKEDSKREKDTLARWRRFLLKARVLKKLRAEWEATHGAEMEKVDVNPFVRKGATTEKSKAQEETSKAIVENGAGYGGGGFVPDGQDEEEGGFMRDDEEQAAGGFLAEDEEQEPGGFMLEDDEEEMPPPEAEGGVGGFLVEIIEDDDDEPTDTKSSTAQIPGRGMMSLRDMLDAANTPMDADEEEEEEEDEEEQSSPYFKTKKTPNRANGTTPRRVRRAVAEDTDSKEASEEADDDFDEEDEDEPVTQRNRRLRGKVDEEPSGAGESKISNAKTPSRPRRKAAEVSSRYF</sequence>
<evidence type="ECO:0000256" key="5">
    <source>
        <dbReference type="ARBA" id="ARBA00023242"/>
    </source>
</evidence>
<dbReference type="GO" id="GO:0006298">
    <property type="term" value="P:mismatch repair"/>
    <property type="evidence" value="ECO:0007669"/>
    <property type="project" value="TreeGrafter"/>
</dbReference>
<dbReference type="GO" id="GO:0000111">
    <property type="term" value="C:nucleotide-excision repair factor 2 complex"/>
    <property type="evidence" value="ECO:0007669"/>
    <property type="project" value="TreeGrafter"/>
</dbReference>
<dbReference type="SUPFAM" id="SSF54001">
    <property type="entry name" value="Cysteine proteinases"/>
    <property type="match status" value="1"/>
</dbReference>
<feature type="compositionally biased region" description="Basic residues" evidence="6">
    <location>
        <begin position="409"/>
        <end position="423"/>
    </location>
</feature>
<evidence type="ECO:0000259" key="7">
    <source>
        <dbReference type="SMART" id="SM01030"/>
    </source>
</evidence>
<dbReference type="GO" id="GO:0003684">
    <property type="term" value="F:damaged DNA binding"/>
    <property type="evidence" value="ECO:0007669"/>
    <property type="project" value="InterPro"/>
</dbReference>
<dbReference type="PANTHER" id="PTHR12135:SF2">
    <property type="entry name" value="DNA REPAIR PROTEIN RAD34"/>
    <property type="match status" value="1"/>
</dbReference>
<dbReference type="GO" id="GO:0071942">
    <property type="term" value="C:XPC complex"/>
    <property type="evidence" value="ECO:0007669"/>
    <property type="project" value="TreeGrafter"/>
</dbReference>
<dbReference type="InterPro" id="IPR038765">
    <property type="entry name" value="Papain-like_cys_pep_sf"/>
</dbReference>
<dbReference type="Pfam" id="PF10404">
    <property type="entry name" value="BHD_2"/>
    <property type="match status" value="1"/>
</dbReference>
<dbReference type="Pfam" id="PF03835">
    <property type="entry name" value="Rad4"/>
    <property type="match status" value="1"/>
</dbReference>
<gene>
    <name evidence="10" type="ORF">PCON_05450</name>
</gene>
<reference evidence="10 11" key="1">
    <citation type="journal article" date="2013" name="PLoS Genet.">
        <title>The genome and development-dependent transcriptomes of Pyronema confluens: a window into fungal evolution.</title>
        <authorList>
            <person name="Traeger S."/>
            <person name="Altegoer F."/>
            <person name="Freitag M."/>
            <person name="Gabaldon T."/>
            <person name="Kempken F."/>
            <person name="Kumar A."/>
            <person name="Marcet-Houben M."/>
            <person name="Poggeler S."/>
            <person name="Stajich J.E."/>
            <person name="Nowrousian M."/>
        </authorList>
    </citation>
    <scope>NUCLEOTIDE SEQUENCE [LARGE SCALE GENOMIC DNA]</scope>
    <source>
        <strain evidence="11">CBS 100304</strain>
        <tissue evidence="10">Vegetative mycelium</tissue>
    </source>
</reference>
<feature type="region of interest" description="Disordered" evidence="6">
    <location>
        <begin position="580"/>
        <end position="602"/>
    </location>
</feature>
<dbReference type="Pfam" id="PF10403">
    <property type="entry name" value="BHD_1"/>
    <property type="match status" value="1"/>
</dbReference>
<dbReference type="GO" id="GO:0006289">
    <property type="term" value="P:nucleotide-excision repair"/>
    <property type="evidence" value="ECO:0007669"/>
    <property type="project" value="InterPro"/>
</dbReference>
<evidence type="ECO:0000256" key="6">
    <source>
        <dbReference type="SAM" id="MobiDB-lite"/>
    </source>
</evidence>
<evidence type="ECO:0000259" key="8">
    <source>
        <dbReference type="SMART" id="SM01031"/>
    </source>
</evidence>
<dbReference type="Proteomes" id="UP000018144">
    <property type="component" value="Unassembled WGS sequence"/>
</dbReference>
<comment type="similarity">
    <text evidence="2">Belongs to the XPC family.</text>
</comment>
<feature type="domain" description="Rad4 beta-hairpin" evidence="7">
    <location>
        <begin position="593"/>
        <end position="650"/>
    </location>
</feature>
<dbReference type="Gene3D" id="3.30.60.290">
    <property type="entry name" value="Rad4, beta-hairpin domain BHD2"/>
    <property type="match status" value="1"/>
</dbReference>
<feature type="region of interest" description="Disordered" evidence="6">
    <location>
        <begin position="872"/>
        <end position="1092"/>
    </location>
</feature>
<feature type="compositionally biased region" description="Acidic residues" evidence="6">
    <location>
        <begin position="433"/>
        <end position="442"/>
    </location>
</feature>
<dbReference type="STRING" id="1076935.U4KW19"/>
<keyword evidence="5" id="KW-0539">Nucleus</keyword>
<evidence type="ECO:0000259" key="9">
    <source>
        <dbReference type="SMART" id="SM01032"/>
    </source>
</evidence>
<dbReference type="InterPro" id="IPR018327">
    <property type="entry name" value="BHD_2"/>
</dbReference>
<name>U4KW19_PYROM</name>
<evidence type="ECO:0000256" key="2">
    <source>
        <dbReference type="ARBA" id="ARBA00009525"/>
    </source>
</evidence>
<feature type="compositionally biased region" description="Low complexity" evidence="6">
    <location>
        <begin position="23"/>
        <end position="32"/>
    </location>
</feature>
<proteinExistence type="inferred from homology"/>
<feature type="domain" description="Rad4 beta-hairpin" evidence="9">
    <location>
        <begin position="721"/>
        <end position="795"/>
    </location>
</feature>
<organism evidence="10 11">
    <name type="scientific">Pyronema omphalodes (strain CBS 100304)</name>
    <name type="common">Pyronema confluens</name>
    <dbReference type="NCBI Taxonomy" id="1076935"/>
    <lineage>
        <taxon>Eukaryota</taxon>
        <taxon>Fungi</taxon>
        <taxon>Dikarya</taxon>
        <taxon>Ascomycota</taxon>
        <taxon>Pezizomycotina</taxon>
        <taxon>Pezizomycetes</taxon>
        <taxon>Pezizales</taxon>
        <taxon>Pyronemataceae</taxon>
        <taxon>Pyronema</taxon>
    </lineage>
</organism>
<feature type="compositionally biased region" description="Acidic residues" evidence="6">
    <location>
        <begin position="887"/>
        <end position="902"/>
    </location>
</feature>
<keyword evidence="4" id="KW-0234">DNA repair</keyword>
<feature type="compositionally biased region" description="Acidic residues" evidence="6">
    <location>
        <begin position="982"/>
        <end position="996"/>
    </location>
</feature>
<dbReference type="InterPro" id="IPR042488">
    <property type="entry name" value="Rad4_BHD3_sf"/>
</dbReference>
<dbReference type="OrthoDB" id="300780at2759"/>
<dbReference type="AlphaFoldDB" id="U4KW19"/>
<evidence type="ECO:0000256" key="4">
    <source>
        <dbReference type="ARBA" id="ARBA00023204"/>
    </source>
</evidence>
<protein>
    <submittedName>
        <fullName evidence="10">Similar to DNA repair protein rhp42 acc. no. P87235</fullName>
    </submittedName>
</protein>
<feature type="compositionally biased region" description="Acidic residues" evidence="6">
    <location>
        <begin position="121"/>
        <end position="130"/>
    </location>
</feature>
<feature type="region of interest" description="Disordered" evidence="6">
    <location>
        <begin position="1"/>
        <end position="130"/>
    </location>
</feature>
<dbReference type="SMART" id="SM01030">
    <property type="entry name" value="BHD_1"/>
    <property type="match status" value="1"/>
</dbReference>
<feature type="compositionally biased region" description="Low complexity" evidence="6">
    <location>
        <begin position="100"/>
        <end position="120"/>
    </location>
</feature>
<dbReference type="InterPro" id="IPR036985">
    <property type="entry name" value="Transglutaminase-like_sf"/>
</dbReference>
<dbReference type="InterPro" id="IPR018328">
    <property type="entry name" value="Rad4_beta-hairpin_dom3"/>
</dbReference>
<feature type="region of interest" description="Disordered" evidence="6">
    <location>
        <begin position="235"/>
        <end position="272"/>
    </location>
</feature>
<dbReference type="InterPro" id="IPR018326">
    <property type="entry name" value="Rad4_beta-hairpin_dom1"/>
</dbReference>
<evidence type="ECO:0000313" key="10">
    <source>
        <dbReference type="EMBL" id="CCX05863.1"/>
    </source>
</evidence>
<feature type="compositionally biased region" description="Basic and acidic residues" evidence="6">
    <location>
        <begin position="1021"/>
        <end position="1032"/>
    </location>
</feature>
<dbReference type="InterPro" id="IPR004583">
    <property type="entry name" value="DNA_repair_Rad4"/>
</dbReference>
<feature type="domain" description="Rad4 beta-hairpin" evidence="8">
    <location>
        <begin position="652"/>
        <end position="714"/>
    </location>
</feature>
<dbReference type="EMBL" id="HF935274">
    <property type="protein sequence ID" value="CCX05863.1"/>
    <property type="molecule type" value="Genomic_DNA"/>
</dbReference>
<evidence type="ECO:0000256" key="3">
    <source>
        <dbReference type="ARBA" id="ARBA00022763"/>
    </source>
</evidence>
<dbReference type="GO" id="GO:0005737">
    <property type="term" value="C:cytoplasm"/>
    <property type="evidence" value="ECO:0007669"/>
    <property type="project" value="TreeGrafter"/>
</dbReference>
<feature type="compositionally biased region" description="Low complexity" evidence="6">
    <location>
        <begin position="45"/>
        <end position="62"/>
    </location>
</feature>
<keyword evidence="3" id="KW-0227">DNA damage</keyword>
<dbReference type="InterPro" id="IPR018325">
    <property type="entry name" value="Rad4/PNGase_transGLS-fold"/>
</dbReference>
<dbReference type="eggNOG" id="KOG2179">
    <property type="taxonomic scope" value="Eukaryota"/>
</dbReference>
<accession>U4KW19</accession>
<dbReference type="Gene3D" id="2.20.20.110">
    <property type="entry name" value="Rad4, beta-hairpin domain BHD1"/>
    <property type="match status" value="1"/>
</dbReference>
<dbReference type="PANTHER" id="PTHR12135">
    <property type="entry name" value="DNA REPAIR PROTEIN XP-C / RAD4"/>
    <property type="match status" value="1"/>
</dbReference>
<evidence type="ECO:0000256" key="1">
    <source>
        <dbReference type="ARBA" id="ARBA00004123"/>
    </source>
</evidence>
<dbReference type="Gene3D" id="3.90.260.10">
    <property type="entry name" value="Transglutaminase-like"/>
    <property type="match status" value="1"/>
</dbReference>
<dbReference type="OMA" id="TWPGKTK"/>
<feature type="compositionally biased region" description="Acidic residues" evidence="6">
    <location>
        <begin position="1033"/>
        <end position="1047"/>
    </location>
</feature>
<feature type="region of interest" description="Disordered" evidence="6">
    <location>
        <begin position="398"/>
        <end position="458"/>
    </location>
</feature>
<dbReference type="SMART" id="SM01031">
    <property type="entry name" value="BHD_2"/>
    <property type="match status" value="1"/>
</dbReference>
<keyword evidence="11" id="KW-1185">Reference proteome</keyword>
<feature type="compositionally biased region" description="Basic and acidic residues" evidence="6">
    <location>
        <begin position="248"/>
        <end position="259"/>
    </location>
</feature>
<dbReference type="FunFam" id="3.30.70.2460:FF:000001">
    <property type="entry name" value="DNA repair protein Rad4 family"/>
    <property type="match status" value="1"/>
</dbReference>
<dbReference type="SMART" id="SM01032">
    <property type="entry name" value="BHD_3"/>
    <property type="match status" value="1"/>
</dbReference>
<dbReference type="GO" id="GO:0003697">
    <property type="term" value="F:single-stranded DNA binding"/>
    <property type="evidence" value="ECO:0007669"/>
    <property type="project" value="TreeGrafter"/>
</dbReference>
<dbReference type="Gene3D" id="3.30.70.2460">
    <property type="entry name" value="Rad4, beta-hairpin domain BHD3"/>
    <property type="match status" value="1"/>
</dbReference>